<dbReference type="AlphaFoldDB" id="A0A7T6XG01"/>
<protein>
    <submittedName>
        <fullName evidence="1">Uncharacterized protein</fullName>
    </submittedName>
</protein>
<evidence type="ECO:0000313" key="2">
    <source>
        <dbReference type="Proteomes" id="UP000595662"/>
    </source>
</evidence>
<reference evidence="1 2" key="1">
    <citation type="submission" date="2020-08" db="EMBL/GenBank/DDBJ databases">
        <title>The completed genome sequence of the pathogenic ascomycete fungus Penicillium digitatum.</title>
        <authorList>
            <person name="Wang M."/>
        </authorList>
    </citation>
    <scope>NUCLEOTIDE SEQUENCE [LARGE SCALE GENOMIC DNA]</scope>
    <source>
        <strain evidence="1 2">PdW03</strain>
    </source>
</reference>
<organism evidence="1 2">
    <name type="scientific">Penicillium digitatum</name>
    <name type="common">Green mold</name>
    <dbReference type="NCBI Taxonomy" id="36651"/>
    <lineage>
        <taxon>Eukaryota</taxon>
        <taxon>Fungi</taxon>
        <taxon>Dikarya</taxon>
        <taxon>Ascomycota</taxon>
        <taxon>Pezizomycotina</taxon>
        <taxon>Eurotiomycetes</taxon>
        <taxon>Eurotiomycetidae</taxon>
        <taxon>Eurotiales</taxon>
        <taxon>Aspergillaceae</taxon>
        <taxon>Penicillium</taxon>
    </lineage>
</organism>
<dbReference type="GeneID" id="90952488"/>
<name>A0A7T6XG01_PENDI</name>
<sequence length="95" mass="10426">MGHHVDGCRHYRSNFQVAGLDSKSLLYSTALALRLSLSSSVSGEFAQACECMLFTIFDISGSRSSRCGGTLADEITHFMRIDDKQCEDLAMSRPS</sequence>
<evidence type="ECO:0000313" key="1">
    <source>
        <dbReference type="EMBL" id="QQK40408.1"/>
    </source>
</evidence>
<dbReference type="Proteomes" id="UP000595662">
    <property type="component" value="Chromosome 1"/>
</dbReference>
<dbReference type="RefSeq" id="XP_065955839.1">
    <property type="nucleotide sequence ID" value="XM_066100439.1"/>
</dbReference>
<accession>A0A7T6XG01</accession>
<dbReference type="EMBL" id="CP060774">
    <property type="protein sequence ID" value="QQK40408.1"/>
    <property type="molecule type" value="Genomic_DNA"/>
</dbReference>
<proteinExistence type="predicted"/>
<gene>
    <name evidence="1" type="ORF">Pdw03_3262</name>
</gene>